<protein>
    <recommendedName>
        <fullName evidence="3">Addiction module protein</fullName>
    </recommendedName>
</protein>
<proteinExistence type="predicted"/>
<sequence length="75" mass="8370">MTKLLEHAIEKVRRLPAAAQDDAAQILIGMAEDDQSPYVLTNEQRTEVRAALAEVQRGEFATEKEMAALWKKCGL</sequence>
<dbReference type="AlphaFoldDB" id="A0A1F6D9S3"/>
<evidence type="ECO:0000313" key="2">
    <source>
        <dbReference type="Proteomes" id="UP000177958"/>
    </source>
</evidence>
<comment type="caution">
    <text evidence="1">The sequence shown here is derived from an EMBL/GenBank/DDBJ whole genome shotgun (WGS) entry which is preliminary data.</text>
</comment>
<accession>A0A1F6D9S3</accession>
<dbReference type="EMBL" id="MFKX01000006">
    <property type="protein sequence ID" value="OGG58156.1"/>
    <property type="molecule type" value="Genomic_DNA"/>
</dbReference>
<organism evidence="1 2">
    <name type="scientific">Candidatus Kaiserbacteria bacterium RIFCSPHIGHO2_01_FULL_55_17</name>
    <dbReference type="NCBI Taxonomy" id="1798484"/>
    <lineage>
        <taxon>Bacteria</taxon>
        <taxon>Candidatus Kaiseribacteriota</taxon>
    </lineage>
</organism>
<gene>
    <name evidence="1" type="ORF">A2853_01415</name>
</gene>
<evidence type="ECO:0000313" key="1">
    <source>
        <dbReference type="EMBL" id="OGG58156.1"/>
    </source>
</evidence>
<reference evidence="1 2" key="1">
    <citation type="journal article" date="2016" name="Nat. Commun.">
        <title>Thousands of microbial genomes shed light on interconnected biogeochemical processes in an aquifer system.</title>
        <authorList>
            <person name="Anantharaman K."/>
            <person name="Brown C.T."/>
            <person name="Hug L.A."/>
            <person name="Sharon I."/>
            <person name="Castelle C.J."/>
            <person name="Probst A.J."/>
            <person name="Thomas B.C."/>
            <person name="Singh A."/>
            <person name="Wilkins M.J."/>
            <person name="Karaoz U."/>
            <person name="Brodie E.L."/>
            <person name="Williams K.H."/>
            <person name="Hubbard S.S."/>
            <person name="Banfield J.F."/>
        </authorList>
    </citation>
    <scope>NUCLEOTIDE SEQUENCE [LARGE SCALE GENOMIC DNA]</scope>
</reference>
<evidence type="ECO:0008006" key="3">
    <source>
        <dbReference type="Google" id="ProtNLM"/>
    </source>
</evidence>
<dbReference type="Proteomes" id="UP000177958">
    <property type="component" value="Unassembled WGS sequence"/>
</dbReference>
<name>A0A1F6D9S3_9BACT</name>